<evidence type="ECO:0000313" key="3">
    <source>
        <dbReference type="EMBL" id="GIL84565.1"/>
    </source>
</evidence>
<keyword evidence="2" id="KW-1133">Transmembrane helix</keyword>
<gene>
    <name evidence="3" type="ORF">Vretifemale_13124</name>
</gene>
<sequence>SPAGTAAPYASSVGGAASGLPSGDAAAATEPSDSASGGMYGMYGRGGDAVQYPKLRNLQWLWSCIVWYCSTVAWFVTMPWRVLTWMSPSFLRPAEQRLEQTLWWWMGPVVQMTAAVLYGIIAWFDGMMSYVRHAVLTTHSSNMHHFWVAYEAYLRLIQHKAHLVEQHGFEGLWMGLHAKTV</sequence>
<keyword evidence="2" id="KW-0472">Membrane</keyword>
<feature type="non-terminal residue" evidence="3">
    <location>
        <position position="1"/>
    </location>
</feature>
<name>A0A8J4CJS4_9CHLO</name>
<protein>
    <submittedName>
        <fullName evidence="3">Uncharacterized protein</fullName>
    </submittedName>
</protein>
<dbReference type="Proteomes" id="UP000747110">
    <property type="component" value="Unassembled WGS sequence"/>
</dbReference>
<dbReference type="AlphaFoldDB" id="A0A8J4CJS4"/>
<keyword evidence="4" id="KW-1185">Reference proteome</keyword>
<keyword evidence="2" id="KW-0812">Transmembrane</keyword>
<comment type="caution">
    <text evidence="3">The sequence shown here is derived from an EMBL/GenBank/DDBJ whole genome shotgun (WGS) entry which is preliminary data.</text>
</comment>
<dbReference type="OrthoDB" id="541110at2759"/>
<organism evidence="3 4">
    <name type="scientific">Volvox reticuliferus</name>
    <dbReference type="NCBI Taxonomy" id="1737510"/>
    <lineage>
        <taxon>Eukaryota</taxon>
        <taxon>Viridiplantae</taxon>
        <taxon>Chlorophyta</taxon>
        <taxon>core chlorophytes</taxon>
        <taxon>Chlorophyceae</taxon>
        <taxon>CS clade</taxon>
        <taxon>Chlamydomonadales</taxon>
        <taxon>Volvocaceae</taxon>
        <taxon>Volvox</taxon>
    </lineage>
</organism>
<feature type="transmembrane region" description="Helical" evidence="2">
    <location>
        <begin position="102"/>
        <end position="124"/>
    </location>
</feature>
<proteinExistence type="predicted"/>
<feature type="region of interest" description="Disordered" evidence="1">
    <location>
        <begin position="1"/>
        <end position="33"/>
    </location>
</feature>
<reference evidence="3" key="1">
    <citation type="journal article" date="2021" name="Proc. Natl. Acad. Sci. U.S.A.">
        <title>Three genomes in the algal genus Volvox reveal the fate of a haploid sex-determining region after a transition to homothallism.</title>
        <authorList>
            <person name="Yamamoto K."/>
            <person name="Hamaji T."/>
            <person name="Kawai-Toyooka H."/>
            <person name="Matsuzaki R."/>
            <person name="Takahashi F."/>
            <person name="Nishimura Y."/>
            <person name="Kawachi M."/>
            <person name="Noguchi H."/>
            <person name="Minakuchi Y."/>
            <person name="Umen J.G."/>
            <person name="Toyoda A."/>
            <person name="Nozaki H."/>
        </authorList>
    </citation>
    <scope>NUCLEOTIDE SEQUENCE</scope>
    <source>
        <strain evidence="3">NIES-3786</strain>
    </source>
</reference>
<feature type="transmembrane region" description="Helical" evidence="2">
    <location>
        <begin position="60"/>
        <end position="82"/>
    </location>
</feature>
<dbReference type="EMBL" id="BNCP01000030">
    <property type="protein sequence ID" value="GIL84565.1"/>
    <property type="molecule type" value="Genomic_DNA"/>
</dbReference>
<evidence type="ECO:0000313" key="4">
    <source>
        <dbReference type="Proteomes" id="UP000747110"/>
    </source>
</evidence>
<evidence type="ECO:0000256" key="2">
    <source>
        <dbReference type="SAM" id="Phobius"/>
    </source>
</evidence>
<accession>A0A8J4CJS4</accession>
<evidence type="ECO:0000256" key="1">
    <source>
        <dbReference type="SAM" id="MobiDB-lite"/>
    </source>
</evidence>